<dbReference type="EMBL" id="JAWPEI010000003">
    <property type="protein sequence ID" value="KAK4731517.1"/>
    <property type="molecule type" value="Genomic_DNA"/>
</dbReference>
<protein>
    <submittedName>
        <fullName evidence="3">Uncharacterized protein</fullName>
    </submittedName>
</protein>
<keyword evidence="4" id="KW-1185">Reference proteome</keyword>
<name>A0AAV9M4A7_9SOLN</name>
<reference evidence="3 4" key="1">
    <citation type="submission" date="2023-10" db="EMBL/GenBank/DDBJ databases">
        <title>Genome-Wide Identification Analysis in wild type Solanum Pinnatisectum Reveals Some Genes Defensing Phytophthora Infestans.</title>
        <authorList>
            <person name="Sun C."/>
        </authorList>
    </citation>
    <scope>NUCLEOTIDE SEQUENCE [LARGE SCALE GENOMIC DNA]</scope>
    <source>
        <strain evidence="3">LQN</strain>
        <tissue evidence="3">Leaf</tissue>
    </source>
</reference>
<dbReference type="Proteomes" id="UP001311915">
    <property type="component" value="Unassembled WGS sequence"/>
</dbReference>
<feature type="compositionally biased region" description="Polar residues" evidence="1">
    <location>
        <begin position="18"/>
        <end position="34"/>
    </location>
</feature>
<gene>
    <name evidence="3" type="ORF">R3W88_024505</name>
</gene>
<sequence>MSSKLRLVNMLVTTANQRATTSKPAASGSISGETRNAPAKLQTPATVEDACNFFRWRDREDVDIRSKYVISRLTKRIKELEEALTSYESRVKSNQVVMKVKKKSKCCNLKLIVLIIIVCFLFLSLTKNVKDGSCRCVQPKLP</sequence>
<evidence type="ECO:0000313" key="4">
    <source>
        <dbReference type="Proteomes" id="UP001311915"/>
    </source>
</evidence>
<feature type="transmembrane region" description="Helical" evidence="2">
    <location>
        <begin position="107"/>
        <end position="125"/>
    </location>
</feature>
<evidence type="ECO:0000256" key="2">
    <source>
        <dbReference type="SAM" id="Phobius"/>
    </source>
</evidence>
<accession>A0AAV9M4A7</accession>
<evidence type="ECO:0000313" key="3">
    <source>
        <dbReference type="EMBL" id="KAK4731517.1"/>
    </source>
</evidence>
<dbReference type="AlphaFoldDB" id="A0AAV9M4A7"/>
<organism evidence="3 4">
    <name type="scientific">Solanum pinnatisectum</name>
    <name type="common">tansyleaf nightshade</name>
    <dbReference type="NCBI Taxonomy" id="50273"/>
    <lineage>
        <taxon>Eukaryota</taxon>
        <taxon>Viridiplantae</taxon>
        <taxon>Streptophyta</taxon>
        <taxon>Embryophyta</taxon>
        <taxon>Tracheophyta</taxon>
        <taxon>Spermatophyta</taxon>
        <taxon>Magnoliopsida</taxon>
        <taxon>eudicotyledons</taxon>
        <taxon>Gunneridae</taxon>
        <taxon>Pentapetalae</taxon>
        <taxon>asterids</taxon>
        <taxon>lamiids</taxon>
        <taxon>Solanales</taxon>
        <taxon>Solanaceae</taxon>
        <taxon>Solanoideae</taxon>
        <taxon>Solaneae</taxon>
        <taxon>Solanum</taxon>
    </lineage>
</organism>
<keyword evidence="2" id="KW-0812">Transmembrane</keyword>
<keyword evidence="2" id="KW-1133">Transmembrane helix</keyword>
<comment type="caution">
    <text evidence="3">The sequence shown here is derived from an EMBL/GenBank/DDBJ whole genome shotgun (WGS) entry which is preliminary data.</text>
</comment>
<feature type="region of interest" description="Disordered" evidence="1">
    <location>
        <begin position="18"/>
        <end position="38"/>
    </location>
</feature>
<proteinExistence type="predicted"/>
<keyword evidence="2" id="KW-0472">Membrane</keyword>
<evidence type="ECO:0000256" key="1">
    <source>
        <dbReference type="SAM" id="MobiDB-lite"/>
    </source>
</evidence>